<reference evidence="2" key="1">
    <citation type="journal article" date="2019" name="bioRxiv">
        <title>The Genome of the Zebra Mussel, Dreissena polymorpha: A Resource for Invasive Species Research.</title>
        <authorList>
            <person name="McCartney M.A."/>
            <person name="Auch B."/>
            <person name="Kono T."/>
            <person name="Mallez S."/>
            <person name="Zhang Y."/>
            <person name="Obille A."/>
            <person name="Becker A."/>
            <person name="Abrahante J.E."/>
            <person name="Garbe J."/>
            <person name="Badalamenti J.P."/>
            <person name="Herman A."/>
            <person name="Mangelson H."/>
            <person name="Liachko I."/>
            <person name="Sullivan S."/>
            <person name="Sone E.D."/>
            <person name="Koren S."/>
            <person name="Silverstein K.A.T."/>
            <person name="Beckman K.B."/>
            <person name="Gohl D.M."/>
        </authorList>
    </citation>
    <scope>NUCLEOTIDE SEQUENCE</scope>
    <source>
        <strain evidence="2">Duluth1</strain>
        <tissue evidence="2">Whole animal</tissue>
    </source>
</reference>
<evidence type="ECO:0000313" key="3">
    <source>
        <dbReference type="Proteomes" id="UP000828390"/>
    </source>
</evidence>
<accession>A0A9D4FWJ2</accession>
<dbReference type="AlphaFoldDB" id="A0A9D4FWJ2"/>
<feature type="region of interest" description="Disordered" evidence="1">
    <location>
        <begin position="166"/>
        <end position="269"/>
    </location>
</feature>
<dbReference type="EMBL" id="JAIWYP010000006">
    <property type="protein sequence ID" value="KAH3804371.1"/>
    <property type="molecule type" value="Genomic_DNA"/>
</dbReference>
<feature type="compositionally biased region" description="Polar residues" evidence="1">
    <location>
        <begin position="196"/>
        <end position="205"/>
    </location>
</feature>
<feature type="region of interest" description="Disordered" evidence="1">
    <location>
        <begin position="306"/>
        <end position="345"/>
    </location>
</feature>
<reference evidence="2" key="2">
    <citation type="submission" date="2020-11" db="EMBL/GenBank/DDBJ databases">
        <authorList>
            <person name="McCartney M.A."/>
            <person name="Auch B."/>
            <person name="Kono T."/>
            <person name="Mallez S."/>
            <person name="Becker A."/>
            <person name="Gohl D.M."/>
            <person name="Silverstein K.A.T."/>
            <person name="Koren S."/>
            <person name="Bechman K.B."/>
            <person name="Herman A."/>
            <person name="Abrahante J.E."/>
            <person name="Garbe J."/>
        </authorList>
    </citation>
    <scope>NUCLEOTIDE SEQUENCE</scope>
    <source>
        <strain evidence="2">Duluth1</strain>
        <tissue evidence="2">Whole animal</tissue>
    </source>
</reference>
<protein>
    <recommendedName>
        <fullName evidence="4">CCHC-type domain-containing protein</fullName>
    </recommendedName>
</protein>
<evidence type="ECO:0000313" key="2">
    <source>
        <dbReference type="EMBL" id="KAH3804371.1"/>
    </source>
</evidence>
<comment type="caution">
    <text evidence="2">The sequence shown here is derived from an EMBL/GenBank/DDBJ whole genome shotgun (WGS) entry which is preliminary data.</text>
</comment>
<sequence>MVHVVGILKEKGWTSDDIDAIASGPPGSGYYDVVFDDKAKCEVFSTSVNGQIKFRDVLYDITLHGKQIIQLRVHWLPICTKRVVIKEILSNFGRVLSVDNEMYEIKGFACKSGTRLVTIEVSDAEKASIPHLLKFQCGAKALVTIRGRPPLCSRCFQLGHVRGECPDRGSAHQSGTWADKVKRRDASATEEDIPSSLDTSGTSGSEGKVAPDGSVEPISEAQWLQQKKRHSKPSKPDRAGGSTESVNPQTRGGKGDTKRTKKTRTVFEGAPIEAETPSGEMQGEALVNVVSVTDDGVHHEMDTNIQGTKRSIDDGDSFTPMPKNKPGSGPVPSPEDPFDGMFTHDSVKDGLLATQSPHHNAIN</sequence>
<keyword evidence="3" id="KW-1185">Reference proteome</keyword>
<evidence type="ECO:0000256" key="1">
    <source>
        <dbReference type="SAM" id="MobiDB-lite"/>
    </source>
</evidence>
<evidence type="ECO:0008006" key="4">
    <source>
        <dbReference type="Google" id="ProtNLM"/>
    </source>
</evidence>
<proteinExistence type="predicted"/>
<dbReference type="Proteomes" id="UP000828390">
    <property type="component" value="Unassembled WGS sequence"/>
</dbReference>
<organism evidence="2 3">
    <name type="scientific">Dreissena polymorpha</name>
    <name type="common">Zebra mussel</name>
    <name type="synonym">Mytilus polymorpha</name>
    <dbReference type="NCBI Taxonomy" id="45954"/>
    <lineage>
        <taxon>Eukaryota</taxon>
        <taxon>Metazoa</taxon>
        <taxon>Spiralia</taxon>
        <taxon>Lophotrochozoa</taxon>
        <taxon>Mollusca</taxon>
        <taxon>Bivalvia</taxon>
        <taxon>Autobranchia</taxon>
        <taxon>Heteroconchia</taxon>
        <taxon>Euheterodonta</taxon>
        <taxon>Imparidentia</taxon>
        <taxon>Neoheterodontei</taxon>
        <taxon>Myida</taxon>
        <taxon>Dreissenoidea</taxon>
        <taxon>Dreissenidae</taxon>
        <taxon>Dreissena</taxon>
    </lineage>
</organism>
<name>A0A9D4FWJ2_DREPO</name>
<gene>
    <name evidence="2" type="ORF">DPMN_132655</name>
</gene>